<sequence length="168" mass="18977">MDISKYTGEIVSGIITLASTIIGALLGYALGRKKPKIVFEIIANDEYNDILNEGRKLHNKYSSSGYSVICYNTGNLSLMLTTVEFTHKGKNGVICNCDFGAVPIAPNDKYEYKLNEQEYDNFKWHTTEYHLMKCKITAYTLSKKKYYSSLDLEGLKIMWEVSADSVVV</sequence>
<dbReference type="RefSeq" id="WP_110462800.1">
    <property type="nucleotide sequence ID" value="NZ_QKMR01000017.1"/>
</dbReference>
<evidence type="ECO:0000313" key="2">
    <source>
        <dbReference type="EMBL" id="PYG86778.1"/>
    </source>
</evidence>
<dbReference type="Proteomes" id="UP000248132">
    <property type="component" value="Unassembled WGS sequence"/>
</dbReference>
<gene>
    <name evidence="2" type="ORF">LY28_02804</name>
</gene>
<keyword evidence="1" id="KW-0472">Membrane</keyword>
<feature type="transmembrane region" description="Helical" evidence="1">
    <location>
        <begin position="6"/>
        <end position="30"/>
    </location>
</feature>
<evidence type="ECO:0000256" key="1">
    <source>
        <dbReference type="SAM" id="Phobius"/>
    </source>
</evidence>
<accession>A0A318XJZ4</accession>
<reference evidence="2 3" key="1">
    <citation type="submission" date="2018-06" db="EMBL/GenBank/DDBJ databases">
        <title>Genomic Encyclopedia of Type Strains, Phase I: the one thousand microbial genomes (KMG-I) project.</title>
        <authorList>
            <person name="Kyrpides N."/>
        </authorList>
    </citation>
    <scope>NUCLEOTIDE SEQUENCE [LARGE SCALE GENOMIC DNA]</scope>
    <source>
        <strain evidence="2 3">DSM 19573</strain>
    </source>
</reference>
<keyword evidence="3" id="KW-1185">Reference proteome</keyword>
<dbReference type="EMBL" id="QKMR01000017">
    <property type="protein sequence ID" value="PYG86778.1"/>
    <property type="molecule type" value="Genomic_DNA"/>
</dbReference>
<evidence type="ECO:0000313" key="3">
    <source>
        <dbReference type="Proteomes" id="UP000248132"/>
    </source>
</evidence>
<keyword evidence="1" id="KW-1133">Transmembrane helix</keyword>
<dbReference type="AlphaFoldDB" id="A0A318XJZ4"/>
<protein>
    <submittedName>
        <fullName evidence="2">Uncharacterized protein</fullName>
    </submittedName>
</protein>
<keyword evidence="1" id="KW-0812">Transmembrane</keyword>
<comment type="caution">
    <text evidence="2">The sequence shown here is derived from an EMBL/GenBank/DDBJ whole genome shotgun (WGS) entry which is preliminary data.</text>
</comment>
<name>A0A318XJZ4_9FIRM</name>
<organism evidence="2 3">
    <name type="scientific">Ruminiclostridium sufflavum DSM 19573</name>
    <dbReference type="NCBI Taxonomy" id="1121337"/>
    <lineage>
        <taxon>Bacteria</taxon>
        <taxon>Bacillati</taxon>
        <taxon>Bacillota</taxon>
        <taxon>Clostridia</taxon>
        <taxon>Eubacteriales</taxon>
        <taxon>Oscillospiraceae</taxon>
        <taxon>Ruminiclostridium</taxon>
    </lineage>
</organism>
<proteinExistence type="predicted"/>